<dbReference type="Proteomes" id="UP001482520">
    <property type="component" value="Unassembled WGS sequence"/>
</dbReference>
<dbReference type="RefSeq" id="WP_349804416.1">
    <property type="nucleotide sequence ID" value="NZ_JBEGDP010000007.1"/>
</dbReference>
<keyword evidence="4 6" id="KW-0472">Membrane</keyword>
<keyword evidence="2 6" id="KW-0812">Transmembrane</keyword>
<dbReference type="EMBL" id="JBEGDP010000007">
    <property type="protein sequence ID" value="MEQ7847368.1"/>
    <property type="molecule type" value="Genomic_DNA"/>
</dbReference>
<dbReference type="SUPFAM" id="SSF51306">
    <property type="entry name" value="LexA/Signal peptidase"/>
    <property type="match status" value="1"/>
</dbReference>
<feature type="transmembrane region" description="Helical" evidence="6">
    <location>
        <begin position="20"/>
        <end position="39"/>
    </location>
</feature>
<keyword evidence="8" id="KW-1185">Reference proteome</keyword>
<dbReference type="EC" id="3.4.21.89" evidence="5"/>
<dbReference type="InterPro" id="IPR001733">
    <property type="entry name" value="Peptidase_S26B"/>
</dbReference>
<dbReference type="CDD" id="cd06530">
    <property type="entry name" value="S26_SPase_I"/>
    <property type="match status" value="1"/>
</dbReference>
<feature type="transmembrane region" description="Helical" evidence="6">
    <location>
        <begin position="155"/>
        <end position="176"/>
    </location>
</feature>
<evidence type="ECO:0000256" key="4">
    <source>
        <dbReference type="ARBA" id="ARBA00023136"/>
    </source>
</evidence>
<evidence type="ECO:0000313" key="8">
    <source>
        <dbReference type="Proteomes" id="UP001482520"/>
    </source>
</evidence>
<comment type="caution">
    <text evidence="7">The sequence shown here is derived from an EMBL/GenBank/DDBJ whole genome shotgun (WGS) entry which is preliminary data.</text>
</comment>
<name>A0ABV1NY01_9ACTN</name>
<sequence length="191" mass="20273">MRSRSRSRSRGTARGWTGQVAAWTVLLAVAAVVAAGVVVPRVVGATPYTVLTGSMAPTYPPGTLVVVRPVDADDVGPGTPVTFQLESGRPEVVTHRVVDVAYDLTGRRLLTTQGDANPVPDAEPVEAAQLRGEVWYAVPHLGRVNALLTGHQRQVAVWVVGGGLLAYAGAMFVGAARERDRRPRPTHLRTA</sequence>
<reference evidence="7 8" key="1">
    <citation type="submission" date="2024-02" db="EMBL/GenBank/DDBJ databases">
        <title>Full genome sequence of Nocardioides kribbensis.</title>
        <authorList>
            <person name="Poletto B.L."/>
            <person name="Silva G."/>
            <person name="Galante D."/>
            <person name="Campos K.R."/>
            <person name="Santos M.B.N."/>
            <person name="Sacchi C.T."/>
        </authorList>
    </citation>
    <scope>NUCLEOTIDE SEQUENCE [LARGE SCALE GENOMIC DNA]</scope>
    <source>
        <strain evidence="7 8">O4R</strain>
    </source>
</reference>
<evidence type="ECO:0000313" key="7">
    <source>
        <dbReference type="EMBL" id="MEQ7847368.1"/>
    </source>
</evidence>
<comment type="subcellular location">
    <subcellularLocation>
        <location evidence="1">Membrane</location>
    </subcellularLocation>
</comment>
<keyword evidence="3 6" id="KW-1133">Transmembrane helix</keyword>
<keyword evidence="7" id="KW-0378">Hydrolase</keyword>
<organism evidence="7 8">
    <name type="scientific">Nocardioides kribbensis</name>
    <dbReference type="NCBI Taxonomy" id="305517"/>
    <lineage>
        <taxon>Bacteria</taxon>
        <taxon>Bacillati</taxon>
        <taxon>Actinomycetota</taxon>
        <taxon>Actinomycetes</taxon>
        <taxon>Propionibacteriales</taxon>
        <taxon>Nocardioidaceae</taxon>
        <taxon>Nocardioides</taxon>
    </lineage>
</organism>
<evidence type="ECO:0000256" key="1">
    <source>
        <dbReference type="ARBA" id="ARBA00004370"/>
    </source>
</evidence>
<evidence type="ECO:0000256" key="5">
    <source>
        <dbReference type="NCBIfam" id="TIGR02228"/>
    </source>
</evidence>
<proteinExistence type="predicted"/>
<accession>A0ABV1NY01</accession>
<protein>
    <recommendedName>
        <fullName evidence="5">Signal peptidase I</fullName>
        <ecNumber evidence="5">3.4.21.89</ecNumber>
    </recommendedName>
</protein>
<evidence type="ECO:0000256" key="3">
    <source>
        <dbReference type="ARBA" id="ARBA00022989"/>
    </source>
</evidence>
<dbReference type="NCBIfam" id="TIGR02228">
    <property type="entry name" value="sigpep_I_arch"/>
    <property type="match status" value="1"/>
</dbReference>
<gene>
    <name evidence="7" type="ORF">V6R90_08770</name>
</gene>
<evidence type="ECO:0000256" key="2">
    <source>
        <dbReference type="ARBA" id="ARBA00022692"/>
    </source>
</evidence>
<dbReference type="GO" id="GO:0009003">
    <property type="term" value="F:signal peptidase activity"/>
    <property type="evidence" value="ECO:0007669"/>
    <property type="project" value="UniProtKB-EC"/>
</dbReference>
<dbReference type="InterPro" id="IPR036286">
    <property type="entry name" value="LexA/Signal_pep-like_sf"/>
</dbReference>
<evidence type="ECO:0000256" key="6">
    <source>
        <dbReference type="SAM" id="Phobius"/>
    </source>
</evidence>
<dbReference type="InterPro" id="IPR019533">
    <property type="entry name" value="Peptidase_S26"/>
</dbReference>